<proteinExistence type="predicted"/>
<feature type="compositionally biased region" description="Acidic residues" evidence="1">
    <location>
        <begin position="323"/>
        <end position="332"/>
    </location>
</feature>
<sequence length="505" mass="58472">MLVPTINQSTPPKISYSQACNDARNQFLNNNGIIESSTITALVYYKLNRGNNNAYSINDILREPNLSEEQVRNDTTNTPSLIQLDQKSLNSLILKYSKPNNVYSLSPLGRPTTNRVDGIKPLSKIEKQIDILKQDFLRWLEDSKNKKLYQDNLILLSNIFHSNEEEIIEKHPDFDKGLMKLLTSFSKVQQYLYINSKQEKEFLKKNNINEEDLVWNAPNETIFKIFPFLNTFHPTKTTKTTKTLTSTKKTTTTTKTSTSPKKSTIKLSSPIVQSNKTQDYDELSTDEEAIHNHDNIYKSFSTGGKGKNKSKRSKKTNDSSGEGLEEETEEDDFKITKKRDPISTLIDSSQSRDNRLRRKVATEVVELPSYMDLLYRNPDDENENDIKDNYSVFIDFEQQLIELLKITTEQKPVFNNYTSMHQSMTSYLKSKTIESNPIQDPFDETLNRFEKMIKILKSIKEFESLDNSYKLQTQLDNYFKIFVQKISKEQTQLLQNDSDNDHSNN</sequence>
<evidence type="ECO:0000313" key="2">
    <source>
        <dbReference type="EMBL" id="KYQ90243.1"/>
    </source>
</evidence>
<protein>
    <submittedName>
        <fullName evidence="2">Uncharacterized protein</fullName>
    </submittedName>
</protein>
<keyword evidence="3" id="KW-1185">Reference proteome</keyword>
<dbReference type="InParanoid" id="A0A151Z8E5"/>
<dbReference type="EMBL" id="LODT01000037">
    <property type="protein sequence ID" value="KYQ90243.1"/>
    <property type="molecule type" value="Genomic_DNA"/>
</dbReference>
<comment type="caution">
    <text evidence="2">The sequence shown here is derived from an EMBL/GenBank/DDBJ whole genome shotgun (WGS) entry which is preliminary data.</text>
</comment>
<accession>A0A151Z8E5</accession>
<feature type="compositionally biased region" description="Low complexity" evidence="1">
    <location>
        <begin position="239"/>
        <end position="271"/>
    </location>
</feature>
<name>A0A151Z8E5_TIELA</name>
<feature type="region of interest" description="Disordered" evidence="1">
    <location>
        <begin position="239"/>
        <end position="336"/>
    </location>
</feature>
<reference evidence="2 3" key="1">
    <citation type="submission" date="2015-12" db="EMBL/GenBank/DDBJ databases">
        <title>Dictyostelia acquired genes for synthesis and detection of signals that induce cell-type specialization by lateral gene transfer from prokaryotes.</title>
        <authorList>
            <person name="Gloeckner G."/>
            <person name="Schaap P."/>
        </authorList>
    </citation>
    <scope>NUCLEOTIDE SEQUENCE [LARGE SCALE GENOMIC DNA]</scope>
    <source>
        <strain evidence="2 3">TK</strain>
    </source>
</reference>
<gene>
    <name evidence="2" type="ORF">DLAC_08845</name>
</gene>
<organism evidence="2 3">
    <name type="scientific">Tieghemostelium lacteum</name>
    <name type="common">Slime mold</name>
    <name type="synonym">Dictyostelium lacteum</name>
    <dbReference type="NCBI Taxonomy" id="361077"/>
    <lineage>
        <taxon>Eukaryota</taxon>
        <taxon>Amoebozoa</taxon>
        <taxon>Evosea</taxon>
        <taxon>Eumycetozoa</taxon>
        <taxon>Dictyostelia</taxon>
        <taxon>Dictyosteliales</taxon>
        <taxon>Raperosteliaceae</taxon>
        <taxon>Tieghemostelium</taxon>
    </lineage>
</organism>
<evidence type="ECO:0000256" key="1">
    <source>
        <dbReference type="SAM" id="MobiDB-lite"/>
    </source>
</evidence>
<dbReference type="AlphaFoldDB" id="A0A151Z8E5"/>
<evidence type="ECO:0000313" key="3">
    <source>
        <dbReference type="Proteomes" id="UP000076078"/>
    </source>
</evidence>
<dbReference type="Proteomes" id="UP000076078">
    <property type="component" value="Unassembled WGS sequence"/>
</dbReference>